<dbReference type="InterPro" id="IPR005111">
    <property type="entry name" value="MoeA_C_domain_IV"/>
</dbReference>
<evidence type="ECO:0000256" key="6">
    <source>
        <dbReference type="ARBA" id="ARBA00022679"/>
    </source>
</evidence>
<name>A0A1E5XL70_9HYPH</name>
<dbReference type="SMART" id="SM00852">
    <property type="entry name" value="MoCF_biosynth"/>
    <property type="match status" value="1"/>
</dbReference>
<dbReference type="RefSeq" id="WP_069911262.1">
    <property type="nucleotide sequence ID" value="NZ_LAJE02000285.1"/>
</dbReference>
<dbReference type="Gene3D" id="2.170.190.11">
    <property type="entry name" value="Molybdopterin biosynthesis moea protein, domain 3"/>
    <property type="match status" value="1"/>
</dbReference>
<dbReference type="CDD" id="cd00887">
    <property type="entry name" value="MoeA"/>
    <property type="match status" value="1"/>
</dbReference>
<evidence type="ECO:0000259" key="12">
    <source>
        <dbReference type="SMART" id="SM00852"/>
    </source>
</evidence>
<keyword evidence="14" id="KW-1185">Reference proteome</keyword>
<dbReference type="EMBL" id="LAJE02000285">
    <property type="protein sequence ID" value="OEO29351.1"/>
    <property type="molecule type" value="Genomic_DNA"/>
</dbReference>
<sequence>MMPVDEAIERVFRKLPKLGSEAVPLARAHRRVLAQPLVARHSQPPFDASAMDGYAVRAAEVLPGRPLKLAGTSQAGARFVGMMEHGQCVRIFTGAPLPIGADAVIMQEEATAKGNQISFEKTPPVGQSVRKQGFDFKRGAELLPAGVALTPAMLNLAASANHPTLTVTRRPRIAVLATGDELVAPGTTLGPDQIIASNSYGLIPLLAPWAEQVNDLGIVADDKDKLEAALLGAFDQGVDMLVTTGGASVGERDYVQEVLRDLGVEVDFWKLRMRPGKPLMFGTRGKTLVFGLPGNPVSALVTATVILKPALRALTGHIDPFWPRIGVPTLLGLPPNGPRRHFMRATLSRNDIGFLQVEPIFETDSSHSTSLALADALIVVPEDSPGVPPGEIVDVIPLSWG</sequence>
<evidence type="ECO:0000313" key="14">
    <source>
        <dbReference type="Proteomes" id="UP000095463"/>
    </source>
</evidence>
<evidence type="ECO:0000313" key="13">
    <source>
        <dbReference type="EMBL" id="OEO29351.1"/>
    </source>
</evidence>
<dbReference type="OrthoDB" id="9804758at2"/>
<dbReference type="InterPro" id="IPR036425">
    <property type="entry name" value="MoaB/Mog-like_dom_sf"/>
</dbReference>
<organism evidence="13 14">
    <name type="scientific">Devosia insulae DS-56</name>
    <dbReference type="NCBI Taxonomy" id="1116389"/>
    <lineage>
        <taxon>Bacteria</taxon>
        <taxon>Pseudomonadati</taxon>
        <taxon>Pseudomonadota</taxon>
        <taxon>Alphaproteobacteria</taxon>
        <taxon>Hyphomicrobiales</taxon>
        <taxon>Devosiaceae</taxon>
        <taxon>Devosia</taxon>
    </lineage>
</organism>
<comment type="pathway">
    <text evidence="3 11">Cofactor biosynthesis; molybdopterin biosynthesis.</text>
</comment>
<dbReference type="UniPathway" id="UPA00344"/>
<dbReference type="GO" id="GO:0006777">
    <property type="term" value="P:Mo-molybdopterin cofactor biosynthetic process"/>
    <property type="evidence" value="ECO:0007669"/>
    <property type="project" value="UniProtKB-UniRule"/>
</dbReference>
<keyword evidence="9 11" id="KW-0501">Molybdenum cofactor biosynthesis</keyword>
<evidence type="ECO:0000256" key="7">
    <source>
        <dbReference type="ARBA" id="ARBA00022723"/>
    </source>
</evidence>
<dbReference type="PROSITE" id="PS01079">
    <property type="entry name" value="MOCF_BIOSYNTHESIS_2"/>
    <property type="match status" value="1"/>
</dbReference>
<keyword evidence="7 11" id="KW-0479">Metal-binding</keyword>
<evidence type="ECO:0000256" key="11">
    <source>
        <dbReference type="RuleBase" id="RU365090"/>
    </source>
</evidence>
<evidence type="ECO:0000256" key="8">
    <source>
        <dbReference type="ARBA" id="ARBA00022842"/>
    </source>
</evidence>
<dbReference type="Gene3D" id="2.40.340.10">
    <property type="entry name" value="MoeA, C-terminal, domain IV"/>
    <property type="match status" value="1"/>
</dbReference>
<dbReference type="InterPro" id="IPR001453">
    <property type="entry name" value="MoaB/Mog_dom"/>
</dbReference>
<dbReference type="PANTHER" id="PTHR10192">
    <property type="entry name" value="MOLYBDOPTERIN BIOSYNTHESIS PROTEIN"/>
    <property type="match status" value="1"/>
</dbReference>
<comment type="similarity">
    <text evidence="4 11">Belongs to the MoeA family.</text>
</comment>
<reference evidence="13 14" key="1">
    <citation type="journal article" date="2015" name="Genome Announc.">
        <title>Genome Assemblies of Three Soil-Associated Devosia species: D. insulae, D. limi, and D. soli.</title>
        <authorList>
            <person name="Hassan Y.I."/>
            <person name="Lepp D."/>
            <person name="Zhou T."/>
        </authorList>
    </citation>
    <scope>NUCLEOTIDE SEQUENCE [LARGE SCALE GENOMIC DNA]</scope>
    <source>
        <strain evidence="13 14">DS-56</strain>
    </source>
</reference>
<dbReference type="FunFam" id="3.40.980.10:FF:000004">
    <property type="entry name" value="Molybdopterin molybdenumtransferase"/>
    <property type="match status" value="1"/>
</dbReference>
<dbReference type="GO" id="GO:0005829">
    <property type="term" value="C:cytosol"/>
    <property type="evidence" value="ECO:0007669"/>
    <property type="project" value="TreeGrafter"/>
</dbReference>
<accession>A0A1E5XL70</accession>
<proteinExistence type="inferred from homology"/>
<feature type="domain" description="MoaB/Mog" evidence="12">
    <location>
        <begin position="174"/>
        <end position="313"/>
    </location>
</feature>
<comment type="catalytic activity">
    <reaction evidence="10">
        <text>adenylyl-molybdopterin + molybdate = Mo-molybdopterin + AMP + H(+)</text>
        <dbReference type="Rhea" id="RHEA:35047"/>
        <dbReference type="ChEBI" id="CHEBI:15378"/>
        <dbReference type="ChEBI" id="CHEBI:36264"/>
        <dbReference type="ChEBI" id="CHEBI:62727"/>
        <dbReference type="ChEBI" id="CHEBI:71302"/>
        <dbReference type="ChEBI" id="CHEBI:456215"/>
        <dbReference type="EC" id="2.10.1.1"/>
    </reaction>
</comment>
<evidence type="ECO:0000256" key="5">
    <source>
        <dbReference type="ARBA" id="ARBA00022505"/>
    </source>
</evidence>
<keyword evidence="8 11" id="KW-0460">Magnesium</keyword>
<dbReference type="InterPro" id="IPR036688">
    <property type="entry name" value="MoeA_C_domain_IV_sf"/>
</dbReference>
<protein>
    <recommendedName>
        <fullName evidence="11">Molybdopterin molybdenumtransferase</fullName>
        <ecNumber evidence="11">2.10.1.1</ecNumber>
    </recommendedName>
</protein>
<dbReference type="NCBIfam" id="NF045515">
    <property type="entry name" value="Glp_gephyrin"/>
    <property type="match status" value="1"/>
</dbReference>
<dbReference type="Pfam" id="PF00994">
    <property type="entry name" value="MoCF_biosynth"/>
    <property type="match status" value="1"/>
</dbReference>
<dbReference type="PANTHER" id="PTHR10192:SF5">
    <property type="entry name" value="GEPHYRIN"/>
    <property type="match status" value="1"/>
</dbReference>
<comment type="caution">
    <text evidence="13">The sequence shown here is derived from an EMBL/GenBank/DDBJ whole genome shotgun (WGS) entry which is preliminary data.</text>
</comment>
<dbReference type="Pfam" id="PF03453">
    <property type="entry name" value="MoeA_N"/>
    <property type="match status" value="1"/>
</dbReference>
<dbReference type="EC" id="2.10.1.1" evidence="11"/>
<dbReference type="SUPFAM" id="SSF53218">
    <property type="entry name" value="Molybdenum cofactor biosynthesis proteins"/>
    <property type="match status" value="1"/>
</dbReference>
<keyword evidence="6 11" id="KW-0808">Transferase</keyword>
<dbReference type="Proteomes" id="UP000095463">
    <property type="component" value="Unassembled WGS sequence"/>
</dbReference>
<evidence type="ECO:0000256" key="10">
    <source>
        <dbReference type="ARBA" id="ARBA00047317"/>
    </source>
</evidence>
<gene>
    <name evidence="13" type="ORF">VW23_025340</name>
</gene>
<keyword evidence="5 11" id="KW-0500">Molybdenum</keyword>
<evidence type="ECO:0000256" key="9">
    <source>
        <dbReference type="ARBA" id="ARBA00023150"/>
    </source>
</evidence>
<dbReference type="InterPro" id="IPR008284">
    <property type="entry name" value="MoCF_biosynth_CS"/>
</dbReference>
<dbReference type="SUPFAM" id="SSF63882">
    <property type="entry name" value="MoeA N-terminal region -like"/>
    <property type="match status" value="1"/>
</dbReference>
<dbReference type="AlphaFoldDB" id="A0A1E5XL70"/>
<dbReference type="InterPro" id="IPR038987">
    <property type="entry name" value="MoeA-like"/>
</dbReference>
<dbReference type="NCBIfam" id="TIGR00177">
    <property type="entry name" value="molyb_syn"/>
    <property type="match status" value="1"/>
</dbReference>
<dbReference type="GO" id="GO:0046872">
    <property type="term" value="F:metal ion binding"/>
    <property type="evidence" value="ECO:0007669"/>
    <property type="project" value="UniProtKB-UniRule"/>
</dbReference>
<evidence type="ECO:0000256" key="2">
    <source>
        <dbReference type="ARBA" id="ARBA00002901"/>
    </source>
</evidence>
<dbReference type="SUPFAM" id="SSF63867">
    <property type="entry name" value="MoeA C-terminal domain-like"/>
    <property type="match status" value="1"/>
</dbReference>
<dbReference type="Gene3D" id="3.90.105.10">
    <property type="entry name" value="Molybdopterin biosynthesis moea protein, domain 2"/>
    <property type="match status" value="1"/>
</dbReference>
<comment type="cofactor">
    <cofactor evidence="1 11">
        <name>Mg(2+)</name>
        <dbReference type="ChEBI" id="CHEBI:18420"/>
    </cofactor>
</comment>
<evidence type="ECO:0000256" key="3">
    <source>
        <dbReference type="ARBA" id="ARBA00005046"/>
    </source>
</evidence>
<evidence type="ECO:0000256" key="4">
    <source>
        <dbReference type="ARBA" id="ARBA00010763"/>
    </source>
</evidence>
<dbReference type="InterPro" id="IPR005110">
    <property type="entry name" value="MoeA_linker/N"/>
</dbReference>
<dbReference type="Pfam" id="PF03454">
    <property type="entry name" value="MoeA_C"/>
    <property type="match status" value="1"/>
</dbReference>
<comment type="function">
    <text evidence="2 11">Catalyzes the insertion of molybdate into adenylated molybdopterin with the concomitant release of AMP.</text>
</comment>
<dbReference type="Gene3D" id="3.40.980.10">
    <property type="entry name" value="MoaB/Mog-like domain"/>
    <property type="match status" value="1"/>
</dbReference>
<evidence type="ECO:0000256" key="1">
    <source>
        <dbReference type="ARBA" id="ARBA00001946"/>
    </source>
</evidence>
<dbReference type="GO" id="GO:0061599">
    <property type="term" value="F:molybdopterin molybdotransferase activity"/>
    <property type="evidence" value="ECO:0007669"/>
    <property type="project" value="UniProtKB-UniRule"/>
</dbReference>
<dbReference type="InterPro" id="IPR036135">
    <property type="entry name" value="MoeA_linker/N_sf"/>
</dbReference>